<evidence type="ECO:0000313" key="2">
    <source>
        <dbReference type="Proteomes" id="UP000594003"/>
    </source>
</evidence>
<sequence length="407" mass="47774">MKRTINTTKLTKAFIESRISQEDIVAKYLDIPINVVDDCVKHNHLIKSVFRDDDTDSSMGIAYNMKGRLKVRDFNGCFFGDVYDVVAYVLSIVYERPISTDNKQDFYFILKHIYSVFSDDIDNRVNHYEIDKSIRNALIKSKSRKAIIEIVPRSWNSRDKAYWNKLGVNLAYLNTHFVIPVEQYYIDRSSNPTPRYGYTTKDPCYAYMLGRNRQGIYLIKLYFPLRDRTKERKFITNCNVLEGLPNLELDNYDYIIITKSSKDRLSLGNHLVNHTFYGGDRKALTIGVVNLPSENYRLKANEYDWLKNRLADDGLIVSLLDFDRTGRDGADYLLSTYNIPYLFITRGEFGLDNYECKDFADLHYKYSNDEIDNFIKDTLRYVELRYRKTKGNSDAYFKRLSDCDLPY</sequence>
<dbReference type="KEGG" id="vg:65129394"/>
<organism evidence="1 2">
    <name type="scientific">uncultured phage cr8_1</name>
    <dbReference type="NCBI Taxonomy" id="2772068"/>
    <lineage>
        <taxon>Viruses</taxon>
        <taxon>Duplodnaviria</taxon>
        <taxon>Heunggongvirae</taxon>
        <taxon>Uroviricota</taxon>
        <taxon>Caudoviricetes</taxon>
        <taxon>Crassvirales</taxon>
        <taxon>Intestiviridae</taxon>
        <taxon>Obtuvirinae</taxon>
        <taxon>Fohxhuevirus</taxon>
        <taxon>Fohxhuevirus gastrointestinalis</taxon>
    </lineage>
</organism>
<dbReference type="RefSeq" id="YP_010111069.1">
    <property type="nucleotide sequence ID" value="NC_055877.1"/>
</dbReference>
<name>A0A7M1RYE7_9CAUD</name>
<protein>
    <submittedName>
        <fullName evidence="1">DNA primase</fullName>
    </submittedName>
</protein>
<dbReference type="GeneID" id="65129394"/>
<reference evidence="1 2" key="1">
    <citation type="submission" date="2020-07" db="EMBL/GenBank/DDBJ databases">
        <title>Taxonomic proposal: Crassvirales, a new order of highly abundant and diverse bacterial viruses.</title>
        <authorList>
            <person name="Shkoporov A.N."/>
            <person name="Stockdale S.R."/>
            <person name="Guerin E."/>
            <person name="Ross R.P."/>
            <person name="Hill C."/>
        </authorList>
    </citation>
    <scope>NUCLEOTIDE SEQUENCE [LARGE SCALE GENOMIC DNA]</scope>
</reference>
<dbReference type="EMBL" id="MT774384">
    <property type="protein sequence ID" value="QOR58911.1"/>
    <property type="molecule type" value="Genomic_DNA"/>
</dbReference>
<keyword evidence="2" id="KW-1185">Reference proteome</keyword>
<proteinExistence type="predicted"/>
<evidence type="ECO:0000313" key="1">
    <source>
        <dbReference type="EMBL" id="QOR58911.1"/>
    </source>
</evidence>
<dbReference type="Proteomes" id="UP000594003">
    <property type="component" value="Segment"/>
</dbReference>
<accession>A0A7M1RYE7</accession>